<comment type="similarity">
    <text evidence="1">Belongs to the methyltransferase superfamily.</text>
</comment>
<accession>A0A6P7XDK7</accession>
<keyword evidence="5" id="KW-1185">Reference proteome</keyword>
<dbReference type="AlphaFoldDB" id="A0A6P7XDK7"/>
<dbReference type="OrthoDB" id="506498at2759"/>
<organism evidence="5 6">
    <name type="scientific">Microcaecilia unicolor</name>
    <dbReference type="NCBI Taxonomy" id="1415580"/>
    <lineage>
        <taxon>Eukaryota</taxon>
        <taxon>Metazoa</taxon>
        <taxon>Chordata</taxon>
        <taxon>Craniata</taxon>
        <taxon>Vertebrata</taxon>
        <taxon>Euteleostomi</taxon>
        <taxon>Amphibia</taxon>
        <taxon>Gymnophiona</taxon>
        <taxon>Siphonopidae</taxon>
        <taxon>Microcaecilia</taxon>
    </lineage>
</organism>
<dbReference type="KEGG" id="muo:115465048"/>
<dbReference type="GeneID" id="115465048"/>
<dbReference type="Gene3D" id="3.40.50.150">
    <property type="entry name" value="Vaccinia Virus protein VP39"/>
    <property type="match status" value="1"/>
</dbReference>
<evidence type="ECO:0000313" key="6">
    <source>
        <dbReference type="RefSeq" id="XP_030051311.1"/>
    </source>
</evidence>
<evidence type="ECO:0000259" key="4">
    <source>
        <dbReference type="Pfam" id="PF08241"/>
    </source>
</evidence>
<name>A0A6P7XDK7_9AMPH</name>
<dbReference type="InterPro" id="IPR013216">
    <property type="entry name" value="Methyltransf_11"/>
</dbReference>
<evidence type="ECO:0000313" key="5">
    <source>
        <dbReference type="Proteomes" id="UP000515156"/>
    </source>
</evidence>
<dbReference type="PANTHER" id="PTHR44942">
    <property type="entry name" value="METHYLTRANSF_11 DOMAIN-CONTAINING PROTEIN"/>
    <property type="match status" value="1"/>
</dbReference>
<gene>
    <name evidence="6" type="primary">LOC115465048</name>
</gene>
<dbReference type="Proteomes" id="UP000515156">
    <property type="component" value="Chromosome 3"/>
</dbReference>
<protein>
    <submittedName>
        <fullName evidence="6">Methyltransferase DDB_G0268948</fullName>
    </submittedName>
</protein>
<dbReference type="SUPFAM" id="SSF53335">
    <property type="entry name" value="S-adenosyl-L-methionine-dependent methyltransferases"/>
    <property type="match status" value="1"/>
</dbReference>
<dbReference type="InParanoid" id="A0A6P7XDK7"/>
<dbReference type="Pfam" id="PF08241">
    <property type="entry name" value="Methyltransf_11"/>
    <property type="match status" value="1"/>
</dbReference>
<dbReference type="RefSeq" id="XP_030051311.1">
    <property type="nucleotide sequence ID" value="XM_030195451.1"/>
</dbReference>
<keyword evidence="2 6" id="KW-0489">Methyltransferase</keyword>
<dbReference type="InterPro" id="IPR029063">
    <property type="entry name" value="SAM-dependent_MTases_sf"/>
</dbReference>
<reference evidence="6" key="1">
    <citation type="submission" date="2025-08" db="UniProtKB">
        <authorList>
            <consortium name="RefSeq"/>
        </authorList>
    </citation>
    <scope>IDENTIFICATION</scope>
</reference>
<evidence type="ECO:0000256" key="3">
    <source>
        <dbReference type="ARBA" id="ARBA00022679"/>
    </source>
</evidence>
<feature type="domain" description="Methyltransferase type 11" evidence="4">
    <location>
        <begin position="46"/>
        <end position="137"/>
    </location>
</feature>
<keyword evidence="3" id="KW-0808">Transferase</keyword>
<sequence length="274" mass="31405">MANRYFDEKDHSTLYQKYMFSPPESIQEMIYSYLKEKIDEPFGLAVDVGCGTGKSTRLLANYFHKVVGIDDSEAQINVAKQFSMKPNVSFCVCSAEALPFQDASVDLVTASVSAHWFDLEKFLKEVRRVLKPNGCLAVHCFNEDMDLHYENDPSERLAGILPEVWYFLRNIHPNGYAVIKSKYKDIFNAIPFPEKQIYTNIPDILPLSLPEVMGFIESACTYQYYFRQNSEAAKGFLEKTNERILEAIEGLPKEGQFELRKTHVCVLARKPLIN</sequence>
<dbReference type="GO" id="GO:0032259">
    <property type="term" value="P:methylation"/>
    <property type="evidence" value="ECO:0007669"/>
    <property type="project" value="UniProtKB-KW"/>
</dbReference>
<dbReference type="InterPro" id="IPR051052">
    <property type="entry name" value="Diverse_substrate_MTase"/>
</dbReference>
<dbReference type="CDD" id="cd02440">
    <property type="entry name" value="AdoMet_MTases"/>
    <property type="match status" value="1"/>
</dbReference>
<dbReference type="PANTHER" id="PTHR44942:SF4">
    <property type="entry name" value="METHYLTRANSFERASE TYPE 11 DOMAIN-CONTAINING PROTEIN"/>
    <property type="match status" value="1"/>
</dbReference>
<proteinExistence type="inferred from homology"/>
<dbReference type="GO" id="GO:0008757">
    <property type="term" value="F:S-adenosylmethionine-dependent methyltransferase activity"/>
    <property type="evidence" value="ECO:0007669"/>
    <property type="project" value="InterPro"/>
</dbReference>
<evidence type="ECO:0000256" key="2">
    <source>
        <dbReference type="ARBA" id="ARBA00022603"/>
    </source>
</evidence>
<evidence type="ECO:0000256" key="1">
    <source>
        <dbReference type="ARBA" id="ARBA00008361"/>
    </source>
</evidence>